<dbReference type="Pfam" id="PF24476">
    <property type="entry name" value="DUF7580"/>
    <property type="match status" value="1"/>
</dbReference>
<reference evidence="3" key="1">
    <citation type="submission" date="2020-01" db="EMBL/GenBank/DDBJ databases">
        <title>Identification and distribution of gene clusters putatively required for synthesis of sphingolipid metabolism inhibitors in phylogenetically diverse species of the filamentous fungus Fusarium.</title>
        <authorList>
            <person name="Kim H.-S."/>
            <person name="Busman M."/>
            <person name="Brown D.W."/>
            <person name="Divon H."/>
            <person name="Uhlig S."/>
            <person name="Proctor R.H."/>
        </authorList>
    </citation>
    <scope>NUCLEOTIDE SEQUENCE</scope>
    <source>
        <strain evidence="3">NRRL 53441</strain>
    </source>
</reference>
<feature type="compositionally biased region" description="Polar residues" evidence="1">
    <location>
        <begin position="255"/>
        <end position="271"/>
    </location>
</feature>
<dbReference type="AlphaFoldDB" id="A0A8H4KNB9"/>
<proteinExistence type="predicted"/>
<dbReference type="InterPro" id="IPR056002">
    <property type="entry name" value="DUF7580"/>
</dbReference>
<feature type="region of interest" description="Disordered" evidence="1">
    <location>
        <begin position="250"/>
        <end position="276"/>
    </location>
</feature>
<keyword evidence="4" id="KW-1185">Reference proteome</keyword>
<dbReference type="Proteomes" id="UP000605986">
    <property type="component" value="Unassembled WGS sequence"/>
</dbReference>
<evidence type="ECO:0000259" key="2">
    <source>
        <dbReference type="Pfam" id="PF24476"/>
    </source>
</evidence>
<evidence type="ECO:0000256" key="1">
    <source>
        <dbReference type="SAM" id="MobiDB-lite"/>
    </source>
</evidence>
<name>A0A8H4KNB9_9HYPO</name>
<dbReference type="EMBL" id="JAADJG010000129">
    <property type="protein sequence ID" value="KAF4454297.1"/>
    <property type="molecule type" value="Genomic_DNA"/>
</dbReference>
<feature type="domain" description="DUF7580" evidence="2">
    <location>
        <begin position="183"/>
        <end position="564"/>
    </location>
</feature>
<gene>
    <name evidence="3" type="ORF">F53441_3171</name>
</gene>
<evidence type="ECO:0000313" key="3">
    <source>
        <dbReference type="EMBL" id="KAF4454297.1"/>
    </source>
</evidence>
<comment type="caution">
    <text evidence="3">The sequence shown here is derived from an EMBL/GenBank/DDBJ whole genome shotgun (WGS) entry which is preliminary data.</text>
</comment>
<organism evidence="3 4">
    <name type="scientific">Fusarium austroafricanum</name>
    <dbReference type="NCBI Taxonomy" id="2364996"/>
    <lineage>
        <taxon>Eukaryota</taxon>
        <taxon>Fungi</taxon>
        <taxon>Dikarya</taxon>
        <taxon>Ascomycota</taxon>
        <taxon>Pezizomycotina</taxon>
        <taxon>Sordariomycetes</taxon>
        <taxon>Hypocreomycetidae</taxon>
        <taxon>Hypocreales</taxon>
        <taxon>Nectriaceae</taxon>
        <taxon>Fusarium</taxon>
        <taxon>Fusarium concolor species complex</taxon>
    </lineage>
</organism>
<dbReference type="PANTHER" id="PTHR35186">
    <property type="entry name" value="ANK_REP_REGION DOMAIN-CONTAINING PROTEIN"/>
    <property type="match status" value="1"/>
</dbReference>
<dbReference type="PANTHER" id="PTHR35186:SF4">
    <property type="entry name" value="PRION-INHIBITION AND PROPAGATION HELO DOMAIN-CONTAINING PROTEIN"/>
    <property type="match status" value="1"/>
</dbReference>
<dbReference type="OrthoDB" id="3565018at2759"/>
<accession>A0A8H4KNB9</accession>
<evidence type="ECO:0000313" key="4">
    <source>
        <dbReference type="Proteomes" id="UP000605986"/>
    </source>
</evidence>
<protein>
    <recommendedName>
        <fullName evidence="2">DUF7580 domain-containing protein</fullName>
    </recommendedName>
</protein>
<sequence>METASFVLSAVPIVLYALDNYQRCLRPLKDYWKYEPTLQTIRMNVFIQGEQLDATLRNIGLAKPTRLELKDHLQRLYPKSKCEEFMNIMDRMDILLNKMVENLEVDSSGKPKWTETPPERAIWEWRRVKRSFRHKERQAFIDELQYWNNSLKNVFEKTEIPSDESDYLAENIQARFNPKECDKIRDDVRFVHQALQSVNWTCHCDEHWGSIRLCWHMEKAVLAGRLSLNFSTSQDTIFWRPVSVHVEEKDKQAEALSSIQRPASPQNSPSHSPRRQKIKEIMGVSKKSPNLLPVPDAIVNPTPPGSPPIHREIDCMCQFIRNSTGPKQGVIQVVDDASRRVVVERMDEPQRKLKTVHLETVLEPAARISRPSHLTLSRKQRFSIAAATSWAVLYLCGSPWLDSDWNGKSDLQLFQEDSRTSPSSSLQTDYPILQQLFKPVGQRSSTESTSLVADFQNSQIRNRTLFSLGILLIELCLNKTLDQLRRDIQANDFAASLGVKSPIPSDFEIANRLTESVYQEAGHSYGYAVQRCLRCEFPGRDVTKDFEFQSFRRDFFAGVVAPVQATFEIQPASILNH</sequence>